<dbReference type="GO" id="GO:0005886">
    <property type="term" value="C:plasma membrane"/>
    <property type="evidence" value="ECO:0007669"/>
    <property type="project" value="TreeGrafter"/>
</dbReference>
<dbReference type="InterPro" id="IPR014710">
    <property type="entry name" value="RmlC-like_jellyroll"/>
</dbReference>
<dbReference type="InterPro" id="IPR000595">
    <property type="entry name" value="cNMP-bd_dom"/>
</dbReference>
<evidence type="ECO:0000256" key="8">
    <source>
        <dbReference type="ARBA" id="ARBA00022989"/>
    </source>
</evidence>
<feature type="compositionally biased region" description="Basic and acidic residues" evidence="12">
    <location>
        <begin position="1184"/>
        <end position="1193"/>
    </location>
</feature>
<gene>
    <name evidence="15" type="ORF">ECRASSUSDP1_LOCUS8458</name>
</gene>
<keyword evidence="9" id="KW-0406">Ion transport</keyword>
<feature type="domain" description="Cyclic nucleotide-binding" evidence="14">
    <location>
        <begin position="610"/>
        <end position="671"/>
    </location>
</feature>
<feature type="transmembrane region" description="Helical" evidence="13">
    <location>
        <begin position="239"/>
        <end position="256"/>
    </location>
</feature>
<feature type="compositionally biased region" description="Polar residues" evidence="12">
    <location>
        <begin position="1173"/>
        <end position="1182"/>
    </location>
</feature>
<reference evidence="15" key="1">
    <citation type="submission" date="2023-07" db="EMBL/GenBank/DDBJ databases">
        <authorList>
            <consortium name="AG Swart"/>
            <person name="Singh M."/>
            <person name="Singh A."/>
            <person name="Seah K."/>
            <person name="Emmerich C."/>
        </authorList>
    </citation>
    <scope>NUCLEOTIDE SEQUENCE</scope>
    <source>
        <strain evidence="15">DP1</strain>
    </source>
</reference>
<keyword evidence="3" id="KW-0633">Potassium transport</keyword>
<name>A0AAD1XAL7_EUPCR</name>
<feature type="transmembrane region" description="Helical" evidence="13">
    <location>
        <begin position="54"/>
        <end position="76"/>
    </location>
</feature>
<evidence type="ECO:0000256" key="12">
    <source>
        <dbReference type="SAM" id="MobiDB-lite"/>
    </source>
</evidence>
<dbReference type="PROSITE" id="PS50042">
    <property type="entry name" value="CNMP_BINDING_3"/>
    <property type="match status" value="2"/>
</dbReference>
<keyword evidence="5" id="KW-0631">Potassium channel</keyword>
<feature type="transmembrane region" description="Helical" evidence="13">
    <location>
        <begin position="192"/>
        <end position="210"/>
    </location>
</feature>
<dbReference type="SUPFAM" id="SSF51206">
    <property type="entry name" value="cAMP-binding domain-like"/>
    <property type="match status" value="2"/>
</dbReference>
<feature type="compositionally biased region" description="Polar residues" evidence="12">
    <location>
        <begin position="1009"/>
        <end position="1024"/>
    </location>
</feature>
<feature type="compositionally biased region" description="Polar residues" evidence="12">
    <location>
        <begin position="1198"/>
        <end position="1207"/>
    </location>
</feature>
<dbReference type="InterPro" id="IPR018490">
    <property type="entry name" value="cNMP-bd_dom_sf"/>
</dbReference>
<keyword evidence="10 13" id="KW-0472">Membrane</keyword>
<dbReference type="Gene3D" id="1.10.287.70">
    <property type="match status" value="1"/>
</dbReference>
<sequence length="1207" mass="138954">MENHEDNEHSEKGNNPHLLRLKAVNIVEEDIPKASLWVVLTTHLIHPDSRMKSIWDLIIIIFSIYNSILIPFEFAYTMESHIILQICDRLIDVIFIVDIFINFRTMYRNSHTDELVCDGKKIAINYVLYGRFGVDLVASLPLEVITAIIPSGSSNLQFLGMLKMVRLLRLGRLITILRANQKLKFSMKLGQLIFFILMIMHWINCGWYLIAENNETWFPPKDLDSKVTIAYTGEKYRRYFLFNYYSAIILLGSEILPTNNTELLIATLLVFLCTIFIGIVIGEFASLLSAMSKTDRVKNEEIDIISSIMVSLRLPEQIQDRVFEYHDGINDSQYVPNEHTKLIKYFQTRDGLKKISFLNPKNPLEFESFCENLEVCYFLSGDIILKQGLLNNYVYFIIDGLVEVFLEHNDFEYFDHEKVQKFISHEKKVEIEQKEDIDIIEEQKHIQTEKNLTDVFFEALRKAKQRPQNEKGSDDEEEQNDEVIETHNDLLTSPQLRCYKDSQNMTIKENFNSEESCNSVRSIENLRLSKTTLNQKINKVAPLKSPRVPNLNLQGSKNELQQGSSPIIVPSILTRDKLFLTEEQEKEERARVSIINKFSRIDEAKNYTSLNELKTGAYFGEISCLYSIPITASICSISSTICARMKKEDFVQFLNTHMKCKIKIKKNLAYRDPYFKTLHKIVSYIPSLKAIPEATIQTICFRLSRVRMMEKKRIIRYLEICRNTYFVFSGEVKVNVIIQDNFERIPFLVLKAGSCFNFYNSILGYTCLFEFIAETHCSLLCLKSEDLEELSKSDITLREVITNVKTNYIVKSTKYDFCLPTFKPVGTSSPNTPLIQSSRKINLAQSNQTRGRTTRNIQLSELNFLGSKLSNIPLKTLKKMKECRRLLIQKLNEAKKTFKIVDEIYESMIVANAKKVNSEYNNKVAMDNIQEAKRNLNFFENMHLMKKLDDHHSDEDQDSFNLPNIYEKPDCSFGPTDTCWVKQTNGDFRNHEDEEDIGNIPSKAPPSKPSFNKISTGPSQQSNLRFPPSHKSCDLLKKCSKVSSKVHFKTSENTHKSKDCPNEGTILSEIDQMNCNPKNSHSTDYVKLEQHLLSLNSFINESIKKSSSKVQEIIQKTSKFSKTLCKQLEHLKINGSKSSSQNPTTSRVEESKISSNSQEGIIKDATTSIQISKEGISNNPSNPKIERNSKIDECVTSLPKQDQTILQ</sequence>
<dbReference type="PANTHER" id="PTHR10217:SF435">
    <property type="entry name" value="POTASSIUM VOLTAGE-GATED CHANNEL PROTEIN EAG"/>
    <property type="match status" value="1"/>
</dbReference>
<feature type="region of interest" description="Disordered" evidence="12">
    <location>
        <begin position="1134"/>
        <end position="1160"/>
    </location>
</feature>
<dbReference type="InterPro" id="IPR003938">
    <property type="entry name" value="K_chnl_volt-dep_EAG/ELK/ERG"/>
</dbReference>
<keyword evidence="16" id="KW-1185">Reference proteome</keyword>
<evidence type="ECO:0000259" key="14">
    <source>
        <dbReference type="PROSITE" id="PS50042"/>
    </source>
</evidence>
<dbReference type="GO" id="GO:0034702">
    <property type="term" value="C:monoatomic ion channel complex"/>
    <property type="evidence" value="ECO:0007669"/>
    <property type="project" value="UniProtKB-KW"/>
</dbReference>
<evidence type="ECO:0000256" key="1">
    <source>
        <dbReference type="ARBA" id="ARBA00004141"/>
    </source>
</evidence>
<comment type="caution">
    <text evidence="15">The sequence shown here is derived from an EMBL/GenBank/DDBJ whole genome shotgun (WGS) entry which is preliminary data.</text>
</comment>
<evidence type="ECO:0000256" key="9">
    <source>
        <dbReference type="ARBA" id="ARBA00023065"/>
    </source>
</evidence>
<dbReference type="GO" id="GO:0005249">
    <property type="term" value="F:voltage-gated potassium channel activity"/>
    <property type="evidence" value="ECO:0007669"/>
    <property type="project" value="InterPro"/>
</dbReference>
<keyword evidence="2" id="KW-0813">Transport</keyword>
<accession>A0AAD1XAL7</accession>
<feature type="region of interest" description="Disordered" evidence="12">
    <location>
        <begin position="990"/>
        <end position="1028"/>
    </location>
</feature>
<dbReference type="Gene3D" id="2.60.120.10">
    <property type="entry name" value="Jelly Rolls"/>
    <property type="match status" value="3"/>
</dbReference>
<evidence type="ECO:0000256" key="11">
    <source>
        <dbReference type="ARBA" id="ARBA00023303"/>
    </source>
</evidence>
<evidence type="ECO:0000256" key="3">
    <source>
        <dbReference type="ARBA" id="ARBA00022538"/>
    </source>
</evidence>
<dbReference type="Pfam" id="PF00520">
    <property type="entry name" value="Ion_trans"/>
    <property type="match status" value="1"/>
</dbReference>
<dbReference type="PANTHER" id="PTHR10217">
    <property type="entry name" value="VOLTAGE AND LIGAND GATED POTASSIUM CHANNEL"/>
    <property type="match status" value="1"/>
</dbReference>
<evidence type="ECO:0000256" key="6">
    <source>
        <dbReference type="ARBA" id="ARBA00022882"/>
    </source>
</evidence>
<evidence type="ECO:0000256" key="4">
    <source>
        <dbReference type="ARBA" id="ARBA00022692"/>
    </source>
</evidence>
<keyword evidence="11" id="KW-0407">Ion channel</keyword>
<feature type="domain" description="Cyclic nucleotide-binding" evidence="14">
    <location>
        <begin position="357"/>
        <end position="412"/>
    </location>
</feature>
<keyword evidence="8 13" id="KW-1133">Transmembrane helix</keyword>
<evidence type="ECO:0000256" key="2">
    <source>
        <dbReference type="ARBA" id="ARBA00022448"/>
    </source>
</evidence>
<keyword evidence="6" id="KW-0851">Voltage-gated channel</keyword>
<protein>
    <recommendedName>
        <fullName evidence="14">Cyclic nucleotide-binding domain-containing protein</fullName>
    </recommendedName>
</protein>
<dbReference type="CDD" id="cd00038">
    <property type="entry name" value="CAP_ED"/>
    <property type="match status" value="1"/>
</dbReference>
<evidence type="ECO:0000256" key="7">
    <source>
        <dbReference type="ARBA" id="ARBA00022958"/>
    </source>
</evidence>
<feature type="region of interest" description="Disordered" evidence="12">
    <location>
        <begin position="1173"/>
        <end position="1207"/>
    </location>
</feature>
<dbReference type="InterPro" id="IPR050818">
    <property type="entry name" value="KCNH_animal-type"/>
</dbReference>
<evidence type="ECO:0000256" key="5">
    <source>
        <dbReference type="ARBA" id="ARBA00022826"/>
    </source>
</evidence>
<comment type="subcellular location">
    <subcellularLocation>
        <location evidence="1">Membrane</location>
        <topology evidence="1">Multi-pass membrane protein</topology>
    </subcellularLocation>
</comment>
<dbReference type="GO" id="GO:0042391">
    <property type="term" value="P:regulation of membrane potential"/>
    <property type="evidence" value="ECO:0007669"/>
    <property type="project" value="TreeGrafter"/>
</dbReference>
<feature type="transmembrane region" description="Helical" evidence="13">
    <location>
        <begin position="263"/>
        <end position="288"/>
    </location>
</feature>
<organism evidence="15 16">
    <name type="scientific">Euplotes crassus</name>
    <dbReference type="NCBI Taxonomy" id="5936"/>
    <lineage>
        <taxon>Eukaryota</taxon>
        <taxon>Sar</taxon>
        <taxon>Alveolata</taxon>
        <taxon>Ciliophora</taxon>
        <taxon>Intramacronucleata</taxon>
        <taxon>Spirotrichea</taxon>
        <taxon>Hypotrichia</taxon>
        <taxon>Euplotida</taxon>
        <taxon>Euplotidae</taxon>
        <taxon>Moneuplotes</taxon>
    </lineage>
</organism>
<feature type="compositionally biased region" description="Polar residues" evidence="12">
    <location>
        <begin position="1135"/>
        <end position="1146"/>
    </location>
</feature>
<evidence type="ECO:0000313" key="16">
    <source>
        <dbReference type="Proteomes" id="UP001295684"/>
    </source>
</evidence>
<dbReference type="Proteomes" id="UP001295684">
    <property type="component" value="Unassembled WGS sequence"/>
</dbReference>
<evidence type="ECO:0000256" key="13">
    <source>
        <dbReference type="SAM" id="Phobius"/>
    </source>
</evidence>
<dbReference type="EMBL" id="CAMPGE010008275">
    <property type="protein sequence ID" value="CAI2367180.1"/>
    <property type="molecule type" value="Genomic_DNA"/>
</dbReference>
<dbReference type="AlphaFoldDB" id="A0AAD1XAL7"/>
<dbReference type="SUPFAM" id="SSF81324">
    <property type="entry name" value="Voltage-gated potassium channels"/>
    <property type="match status" value="1"/>
</dbReference>
<dbReference type="InterPro" id="IPR005821">
    <property type="entry name" value="Ion_trans_dom"/>
</dbReference>
<proteinExistence type="predicted"/>
<evidence type="ECO:0000256" key="10">
    <source>
        <dbReference type="ARBA" id="ARBA00023136"/>
    </source>
</evidence>
<keyword evidence="7" id="KW-0630">Potassium</keyword>
<keyword evidence="4 13" id="KW-0812">Transmembrane</keyword>
<evidence type="ECO:0000313" key="15">
    <source>
        <dbReference type="EMBL" id="CAI2367180.1"/>
    </source>
</evidence>
<dbReference type="PRINTS" id="PR01463">
    <property type="entry name" value="EAGCHANLFMLY"/>
</dbReference>